<dbReference type="InterPro" id="IPR024502">
    <property type="entry name" value="DUF3194"/>
</dbReference>
<gene>
    <name evidence="2" type="ORF">DPC56_01450</name>
</gene>
<protein>
    <submittedName>
        <fullName evidence="2">DUF3194 domain-containing protein</fullName>
    </submittedName>
</protein>
<proteinExistence type="inferred from homology"/>
<organism evidence="2 3">
    <name type="scientific">Methanothermobacter tenebrarum</name>
    <dbReference type="NCBI Taxonomy" id="680118"/>
    <lineage>
        <taxon>Archaea</taxon>
        <taxon>Methanobacteriati</taxon>
        <taxon>Methanobacteriota</taxon>
        <taxon>Methanomada group</taxon>
        <taxon>Methanobacteria</taxon>
        <taxon>Methanobacteriales</taxon>
        <taxon>Methanobacteriaceae</taxon>
        <taxon>Methanothermobacter</taxon>
    </lineage>
</organism>
<evidence type="ECO:0000313" key="2">
    <source>
        <dbReference type="EMBL" id="RAO79965.1"/>
    </source>
</evidence>
<reference evidence="2 3" key="1">
    <citation type="submission" date="2018-06" db="EMBL/GenBank/DDBJ databases">
        <title>Draft genome sequence of hyperthermophilic methanogen Methanothermobacter tenebrarum sp. MCM-B 1447.</title>
        <authorList>
            <person name="Pore S.D."/>
            <person name="Dagar S."/>
            <person name="Dhakephalkar P.K."/>
        </authorList>
    </citation>
    <scope>NUCLEOTIDE SEQUENCE [LARGE SCALE GENOMIC DNA]</scope>
    <source>
        <strain evidence="2 3">MCM B 1447</strain>
    </source>
</reference>
<accession>A0A328PJE3</accession>
<dbReference type="Gene3D" id="3.30.300.100">
    <property type="entry name" value="MTH677-like"/>
    <property type="match status" value="1"/>
</dbReference>
<comment type="similarity">
    <text evidence="1">Belongs to the UPF0440 family.</text>
</comment>
<dbReference type="EMBL" id="QLOE01000001">
    <property type="protein sequence ID" value="RAO79965.1"/>
    <property type="molecule type" value="Genomic_DNA"/>
</dbReference>
<dbReference type="Pfam" id="PF11419">
    <property type="entry name" value="DUF3194"/>
    <property type="match status" value="1"/>
</dbReference>
<dbReference type="AlphaFoldDB" id="A0A328PJE3"/>
<dbReference type="Proteomes" id="UP000249782">
    <property type="component" value="Unassembled WGS sequence"/>
</dbReference>
<name>A0A328PJE3_9EURY</name>
<dbReference type="RefSeq" id="WP_112093275.1">
    <property type="nucleotide sequence ID" value="NZ_QLOE01000001.1"/>
</dbReference>
<keyword evidence="3" id="KW-1185">Reference proteome</keyword>
<comment type="caution">
    <text evidence="2">The sequence shown here is derived from an EMBL/GenBank/DDBJ whole genome shotgun (WGS) entry which is preliminary data.</text>
</comment>
<evidence type="ECO:0000313" key="3">
    <source>
        <dbReference type="Proteomes" id="UP000249782"/>
    </source>
</evidence>
<sequence>MKKLTKEDSDKIAKLLSTTIEKFIFSKISKKEIRDIDITIVLDYEKGLDVDISIELIPYESSKIEPEIVKEAINLAYKELDQHIQHLDAPP</sequence>
<dbReference type="SUPFAM" id="SSF110783">
    <property type="entry name" value="Hypothetical protein MTH677"/>
    <property type="match status" value="1"/>
</dbReference>
<dbReference type="InterPro" id="IPR035954">
    <property type="entry name" value="MTH677-like_sf"/>
</dbReference>
<evidence type="ECO:0000256" key="1">
    <source>
        <dbReference type="ARBA" id="ARBA00008515"/>
    </source>
</evidence>